<dbReference type="SUPFAM" id="SSF55729">
    <property type="entry name" value="Acyl-CoA N-acyltransferases (Nat)"/>
    <property type="match status" value="1"/>
</dbReference>
<organism evidence="2 3">
    <name type="scientific">Symplocastrum torsivum CPER-KK1</name>
    <dbReference type="NCBI Taxonomy" id="450513"/>
    <lineage>
        <taxon>Bacteria</taxon>
        <taxon>Bacillati</taxon>
        <taxon>Cyanobacteriota</taxon>
        <taxon>Cyanophyceae</taxon>
        <taxon>Oscillatoriophycideae</taxon>
        <taxon>Oscillatoriales</taxon>
        <taxon>Microcoleaceae</taxon>
        <taxon>Symplocastrum</taxon>
    </lineage>
</organism>
<comment type="caution">
    <text evidence="2">The sequence shown here is derived from an EMBL/GenBank/DDBJ whole genome shotgun (WGS) entry which is preliminary data.</text>
</comment>
<dbReference type="EMBL" id="JAHHIF010000008">
    <property type="protein sequence ID" value="MBW4544397.1"/>
    <property type="molecule type" value="Genomic_DNA"/>
</dbReference>
<dbReference type="Gene3D" id="3.40.630.30">
    <property type="match status" value="1"/>
</dbReference>
<sequence>MEESLKTLLSRIEAANTQVTAKQREVIIVGSFQAMINPTTDLTWLNYAVPIAPLGTSAEVAQALVELRHIFRERDRILRFEFTESLWSTLPTALEDAGLRTEARHPMMLCTPTDFHPYQASAVQVQLLTPDAHPDILSACVAIPKQCFSLNNTAQAPTNQEITELKEQIHKGMMQGALAYINGIPAGVGFTLPMLGISELVGVATLPAQRHRGVAATLCSTLIKDHFKTGGELVWLAAGDAIAQAIYERIGFYLVDARLNYIDTYGATEQLVSPILI</sequence>
<proteinExistence type="predicted"/>
<dbReference type="CDD" id="cd04301">
    <property type="entry name" value="NAT_SF"/>
    <property type="match status" value="1"/>
</dbReference>
<dbReference type="GO" id="GO:0016747">
    <property type="term" value="F:acyltransferase activity, transferring groups other than amino-acyl groups"/>
    <property type="evidence" value="ECO:0007669"/>
    <property type="project" value="InterPro"/>
</dbReference>
<gene>
    <name evidence="2" type="ORF">KME25_08145</name>
</gene>
<dbReference type="Proteomes" id="UP000753908">
    <property type="component" value="Unassembled WGS sequence"/>
</dbReference>
<dbReference type="Pfam" id="PF00583">
    <property type="entry name" value="Acetyltransf_1"/>
    <property type="match status" value="1"/>
</dbReference>
<dbReference type="PROSITE" id="PS51186">
    <property type="entry name" value="GNAT"/>
    <property type="match status" value="1"/>
</dbReference>
<name>A0A951PK46_9CYAN</name>
<protein>
    <submittedName>
        <fullName evidence="2">GNAT family N-acetyltransferase</fullName>
    </submittedName>
</protein>
<dbReference type="InterPro" id="IPR000182">
    <property type="entry name" value="GNAT_dom"/>
</dbReference>
<evidence type="ECO:0000313" key="3">
    <source>
        <dbReference type="Proteomes" id="UP000753908"/>
    </source>
</evidence>
<dbReference type="AlphaFoldDB" id="A0A951PK46"/>
<feature type="domain" description="N-acetyltransferase" evidence="1">
    <location>
        <begin position="127"/>
        <end position="272"/>
    </location>
</feature>
<evidence type="ECO:0000313" key="2">
    <source>
        <dbReference type="EMBL" id="MBW4544397.1"/>
    </source>
</evidence>
<reference evidence="2" key="1">
    <citation type="submission" date="2021-05" db="EMBL/GenBank/DDBJ databases">
        <authorList>
            <person name="Pietrasiak N."/>
            <person name="Ward R."/>
            <person name="Stajich J.E."/>
            <person name="Kurbessoian T."/>
        </authorList>
    </citation>
    <scope>NUCLEOTIDE SEQUENCE</scope>
    <source>
        <strain evidence="2">CPER-KK1</strain>
    </source>
</reference>
<reference evidence="2" key="2">
    <citation type="journal article" date="2022" name="Microbiol. Resour. Announc.">
        <title>Metagenome Sequencing to Explore Phylogenomics of Terrestrial Cyanobacteria.</title>
        <authorList>
            <person name="Ward R.D."/>
            <person name="Stajich J.E."/>
            <person name="Johansen J.R."/>
            <person name="Huntemann M."/>
            <person name="Clum A."/>
            <person name="Foster B."/>
            <person name="Foster B."/>
            <person name="Roux S."/>
            <person name="Palaniappan K."/>
            <person name="Varghese N."/>
            <person name="Mukherjee S."/>
            <person name="Reddy T.B.K."/>
            <person name="Daum C."/>
            <person name="Copeland A."/>
            <person name="Chen I.A."/>
            <person name="Ivanova N.N."/>
            <person name="Kyrpides N.C."/>
            <person name="Shapiro N."/>
            <person name="Eloe-Fadrosh E.A."/>
            <person name="Pietrasiak N."/>
        </authorList>
    </citation>
    <scope>NUCLEOTIDE SEQUENCE</scope>
    <source>
        <strain evidence="2">CPER-KK1</strain>
    </source>
</reference>
<evidence type="ECO:0000259" key="1">
    <source>
        <dbReference type="PROSITE" id="PS51186"/>
    </source>
</evidence>
<dbReference type="InterPro" id="IPR016181">
    <property type="entry name" value="Acyl_CoA_acyltransferase"/>
</dbReference>
<accession>A0A951PK46</accession>